<evidence type="ECO:0000256" key="1">
    <source>
        <dbReference type="ARBA" id="ARBA00004141"/>
    </source>
</evidence>
<keyword evidence="5 7" id="KW-1133">Transmembrane helix</keyword>
<reference evidence="8" key="1">
    <citation type="submission" date="2018-11" db="EMBL/GenBank/DDBJ databases">
        <authorList>
            <consortium name="Pathogen Informatics"/>
        </authorList>
    </citation>
    <scope>NUCLEOTIDE SEQUENCE</scope>
</reference>
<keyword evidence="6 7" id="KW-0472">Membrane</keyword>
<dbReference type="Proteomes" id="UP000784294">
    <property type="component" value="Unassembled WGS sequence"/>
</dbReference>
<dbReference type="GO" id="GO:0015165">
    <property type="term" value="F:pyrimidine nucleotide-sugar transmembrane transporter activity"/>
    <property type="evidence" value="ECO:0007669"/>
    <property type="project" value="InterPro"/>
</dbReference>
<dbReference type="Pfam" id="PF04142">
    <property type="entry name" value="Nuc_sug_transp"/>
    <property type="match status" value="1"/>
</dbReference>
<feature type="transmembrane region" description="Helical" evidence="7">
    <location>
        <begin position="139"/>
        <end position="157"/>
    </location>
</feature>
<evidence type="ECO:0000256" key="7">
    <source>
        <dbReference type="SAM" id="Phobius"/>
    </source>
</evidence>
<evidence type="ECO:0000256" key="3">
    <source>
        <dbReference type="ARBA" id="ARBA00022597"/>
    </source>
</evidence>
<sequence length="262" mass="29232">MFFFPSMKAFSLIFLSTQYALHILVIRYSKVRVNSHFSTSSVIVLSELLKTLIALSLAVRQYGAHNVLRTLKNDPLDTLKIGIPSFLYVVQNYLLYSAITELDAPTYQVTYQLKLITTALFSMLLLGRNQSPSRWMSLFILFVGISFVQASNLSATVPGRNSLIGFIYVFIASLTSGFSAVYFEKVLKSSSKSLWVRSAELSFFGSIIALISQIYSEPALLLSSGFFHDFDWLVWCLVILQTAGGILVAVVVKYADNVLKVS</sequence>
<dbReference type="OrthoDB" id="408493at2759"/>
<proteinExistence type="inferred from homology"/>
<keyword evidence="9" id="KW-1185">Reference proteome</keyword>
<protein>
    <submittedName>
        <fullName evidence="8">Uncharacterized protein</fullName>
    </submittedName>
</protein>
<keyword evidence="3" id="KW-0813">Transport</keyword>
<keyword evidence="3" id="KW-0762">Sugar transport</keyword>
<dbReference type="InterPro" id="IPR037185">
    <property type="entry name" value="EmrE-like"/>
</dbReference>
<dbReference type="NCBIfam" id="TIGR00803">
    <property type="entry name" value="nst"/>
    <property type="match status" value="1"/>
</dbReference>
<comment type="subcellular location">
    <subcellularLocation>
        <location evidence="1">Membrane</location>
        <topology evidence="1">Multi-pass membrane protein</topology>
    </subcellularLocation>
</comment>
<organism evidence="8 9">
    <name type="scientific">Protopolystoma xenopodis</name>
    <dbReference type="NCBI Taxonomy" id="117903"/>
    <lineage>
        <taxon>Eukaryota</taxon>
        <taxon>Metazoa</taxon>
        <taxon>Spiralia</taxon>
        <taxon>Lophotrochozoa</taxon>
        <taxon>Platyhelminthes</taxon>
        <taxon>Monogenea</taxon>
        <taxon>Polyopisthocotylea</taxon>
        <taxon>Polystomatidea</taxon>
        <taxon>Polystomatidae</taxon>
        <taxon>Protopolystoma</taxon>
    </lineage>
</organism>
<dbReference type="AlphaFoldDB" id="A0A448X3W3"/>
<dbReference type="PANTHER" id="PTHR10231">
    <property type="entry name" value="NUCLEOTIDE-SUGAR TRANSMEMBRANE TRANSPORTER"/>
    <property type="match status" value="1"/>
</dbReference>
<dbReference type="PIRSF" id="PIRSF005799">
    <property type="entry name" value="UDP-gal_transpt"/>
    <property type="match status" value="1"/>
</dbReference>
<evidence type="ECO:0000256" key="2">
    <source>
        <dbReference type="ARBA" id="ARBA00009976"/>
    </source>
</evidence>
<keyword evidence="4 7" id="KW-0812">Transmembrane</keyword>
<feature type="transmembrane region" description="Helical" evidence="7">
    <location>
        <begin position="194"/>
        <end position="212"/>
    </location>
</feature>
<evidence type="ECO:0000256" key="6">
    <source>
        <dbReference type="ARBA" id="ARBA00023136"/>
    </source>
</evidence>
<feature type="transmembrane region" description="Helical" evidence="7">
    <location>
        <begin position="232"/>
        <end position="252"/>
    </location>
</feature>
<comment type="caution">
    <text evidence="8">The sequence shown here is derived from an EMBL/GenBank/DDBJ whole genome shotgun (WGS) entry which is preliminary data.</text>
</comment>
<accession>A0A448X3W3</accession>
<dbReference type="InterPro" id="IPR007271">
    <property type="entry name" value="Nuc_sug_transpt"/>
</dbReference>
<evidence type="ECO:0000313" key="8">
    <source>
        <dbReference type="EMBL" id="VEL27385.1"/>
    </source>
</evidence>
<feature type="transmembrane region" description="Helical" evidence="7">
    <location>
        <begin position="163"/>
        <end position="182"/>
    </location>
</feature>
<gene>
    <name evidence="8" type="ORF">PXEA_LOCUS20825</name>
</gene>
<dbReference type="EMBL" id="CAAALY010086882">
    <property type="protein sequence ID" value="VEL27385.1"/>
    <property type="molecule type" value="Genomic_DNA"/>
</dbReference>
<name>A0A448X3W3_9PLAT</name>
<evidence type="ECO:0000256" key="4">
    <source>
        <dbReference type="ARBA" id="ARBA00022692"/>
    </source>
</evidence>
<comment type="similarity">
    <text evidence="2">Belongs to the nucleotide-sugar transporter family. SLC35A subfamily.</text>
</comment>
<dbReference type="SUPFAM" id="SSF103481">
    <property type="entry name" value="Multidrug resistance efflux transporter EmrE"/>
    <property type="match status" value="1"/>
</dbReference>
<dbReference type="GO" id="GO:0000139">
    <property type="term" value="C:Golgi membrane"/>
    <property type="evidence" value="ECO:0007669"/>
    <property type="project" value="InterPro"/>
</dbReference>
<evidence type="ECO:0000256" key="5">
    <source>
        <dbReference type="ARBA" id="ARBA00022989"/>
    </source>
</evidence>
<evidence type="ECO:0000313" key="9">
    <source>
        <dbReference type="Proteomes" id="UP000784294"/>
    </source>
</evidence>